<dbReference type="PANTHER" id="PTHR33065:SF88">
    <property type="entry name" value="OS11G0104220 PROTEIN"/>
    <property type="match status" value="1"/>
</dbReference>
<dbReference type="EMBL" id="CAMAPE010000045">
    <property type="protein sequence ID" value="CAH9104224.1"/>
    <property type="molecule type" value="Genomic_DNA"/>
</dbReference>
<dbReference type="OrthoDB" id="1284511at2759"/>
<dbReference type="PANTHER" id="PTHR33065">
    <property type="entry name" value="OS07G0486400 PROTEIN"/>
    <property type="match status" value="1"/>
</dbReference>
<dbReference type="AlphaFoldDB" id="A0A9P0ZLC6"/>
<reference evidence="2" key="1">
    <citation type="submission" date="2022-07" db="EMBL/GenBank/DDBJ databases">
        <authorList>
            <person name="Macas J."/>
            <person name="Novak P."/>
            <person name="Neumann P."/>
        </authorList>
    </citation>
    <scope>NUCLEOTIDE SEQUENCE</scope>
</reference>
<keyword evidence="3" id="KW-1185">Reference proteome</keyword>
<feature type="domain" description="DUF6598" evidence="1">
    <location>
        <begin position="65"/>
        <end position="328"/>
    </location>
</feature>
<organism evidence="2 3">
    <name type="scientific">Cuscuta europaea</name>
    <name type="common">European dodder</name>
    <dbReference type="NCBI Taxonomy" id="41803"/>
    <lineage>
        <taxon>Eukaryota</taxon>
        <taxon>Viridiplantae</taxon>
        <taxon>Streptophyta</taxon>
        <taxon>Embryophyta</taxon>
        <taxon>Tracheophyta</taxon>
        <taxon>Spermatophyta</taxon>
        <taxon>Magnoliopsida</taxon>
        <taxon>eudicotyledons</taxon>
        <taxon>Gunneridae</taxon>
        <taxon>Pentapetalae</taxon>
        <taxon>asterids</taxon>
        <taxon>lamiids</taxon>
        <taxon>Solanales</taxon>
        <taxon>Convolvulaceae</taxon>
        <taxon>Cuscuteae</taxon>
        <taxon>Cuscuta</taxon>
        <taxon>Cuscuta subgen. Cuscuta</taxon>
    </lineage>
</organism>
<accession>A0A9P0ZLC6</accession>
<name>A0A9P0ZLC6_CUSEU</name>
<proteinExistence type="predicted"/>
<gene>
    <name evidence="2" type="ORF">CEURO_LOCUS16466</name>
</gene>
<comment type="caution">
    <text evidence="2">The sequence shown here is derived from an EMBL/GenBank/DDBJ whole genome shotgun (WGS) entry which is preliminary data.</text>
</comment>
<protein>
    <recommendedName>
        <fullName evidence="1">DUF6598 domain-containing protein</fullName>
    </recommendedName>
</protein>
<evidence type="ECO:0000313" key="3">
    <source>
        <dbReference type="Proteomes" id="UP001152484"/>
    </source>
</evidence>
<dbReference type="Pfam" id="PF20241">
    <property type="entry name" value="DUF6598"/>
    <property type="match status" value="2"/>
</dbReference>
<evidence type="ECO:0000259" key="1">
    <source>
        <dbReference type="Pfam" id="PF20241"/>
    </source>
</evidence>
<evidence type="ECO:0000313" key="2">
    <source>
        <dbReference type="EMBL" id="CAH9104224.1"/>
    </source>
</evidence>
<dbReference type="InterPro" id="IPR046533">
    <property type="entry name" value="DUF6598"/>
</dbReference>
<feature type="domain" description="DUF6598" evidence="1">
    <location>
        <begin position="387"/>
        <end position="613"/>
    </location>
</feature>
<dbReference type="Proteomes" id="UP001152484">
    <property type="component" value="Unassembled WGS sequence"/>
</dbReference>
<sequence>MDVDKFMKKYVNVSRKEIEKIAENIDLPVSCKDFFDVFKFRASSLNNRREEEKKNGSRQVQVGPLVQVISLSILPTKKVNGGKPVSIYGRIYGEFCDVTGEKMIIHDLYKRDYDEAEVVGASGMLTLISPDYSCYPFEACMPLSKTRMVLELLDLNRNVLVQESFYLENENKEDDYEKVIEKCIHSDRASLVLKYVAIPFGVYARVDISFSHKQHCKRTRERSHCFKINGRVVARYRNTYGNYDSEESVLFKKNLHEFEQVNIEVANSLPLSRCWVALPGYSSLVLDLDLSEFETGHTILKEEVELRAQSYLMSGDNFTIGDILVEVCVSWFYLLPEGPHDESCSDDDAMTPSSPNPLIEATGMLQDDIEPWELRPHKSIPFPSAAVEVFSVFVGRGKDKLAQVYGLVEVFCNDNHSFYIFKRDKKDALKLSINSKETTIPIIDCDSRLYEECTPLKMKFDLSFVDDNHLDNSDIKGYVDWGAESLDLSSWRDKQLCSLIQGVDAFAAVHYNIFSDAVQVSLKVSYLSKESSMVASLNLRWLYGNLVAYYSQYDYSSCYKKKYYRTVLLEKMKDDCLRVSGDGIIPLSRSMIVVPSSSALMIDIDLSCGISHEKMLLCTEKIEVGVGLKVIETDHCFLHIELEWSEVK</sequence>